<reference evidence="1 2" key="1">
    <citation type="submission" date="2021-06" db="EMBL/GenBank/DDBJ databases">
        <title>Genome sequence of Babesia caballi.</title>
        <authorList>
            <person name="Yamagishi J."/>
            <person name="Kidaka T."/>
            <person name="Ochi A."/>
        </authorList>
    </citation>
    <scope>NUCLEOTIDE SEQUENCE [LARGE SCALE GENOMIC DNA]</scope>
    <source>
        <strain evidence="1">USDA-D6B2</strain>
    </source>
</reference>
<dbReference type="RefSeq" id="XP_067717749.1">
    <property type="nucleotide sequence ID" value="XM_067861648.1"/>
</dbReference>
<accession>A0AAV4M0F0</accession>
<evidence type="ECO:0000313" key="1">
    <source>
        <dbReference type="EMBL" id="GIX65680.1"/>
    </source>
</evidence>
<dbReference type="Proteomes" id="UP001497744">
    <property type="component" value="Unassembled WGS sequence"/>
</dbReference>
<name>A0AAV4M0F0_BABCB</name>
<gene>
    <name evidence="1" type="ORF">BcabD6B2_51150</name>
</gene>
<dbReference type="GeneID" id="94197161"/>
<sequence>MLGSVAENRNLKGVNRAVAELVADVSLDNVARGDGAEAAVDHGDANIVLALQSLEAIQESVEGAHEVGAEDDRYDRPAHFGRHLGCDNAAVRLRRFPERIGDL</sequence>
<dbReference type="AlphaFoldDB" id="A0AAV4M0F0"/>
<protein>
    <submittedName>
        <fullName evidence="1">Uncharacterized protein</fullName>
    </submittedName>
</protein>
<comment type="caution">
    <text evidence="1">The sequence shown here is derived from an EMBL/GenBank/DDBJ whole genome shotgun (WGS) entry which is preliminary data.</text>
</comment>
<dbReference type="EMBL" id="BPLF01000005">
    <property type="protein sequence ID" value="GIX65680.1"/>
    <property type="molecule type" value="Genomic_DNA"/>
</dbReference>
<organism evidence="1 2">
    <name type="scientific">Babesia caballi</name>
    <dbReference type="NCBI Taxonomy" id="5871"/>
    <lineage>
        <taxon>Eukaryota</taxon>
        <taxon>Sar</taxon>
        <taxon>Alveolata</taxon>
        <taxon>Apicomplexa</taxon>
        <taxon>Aconoidasida</taxon>
        <taxon>Piroplasmida</taxon>
        <taxon>Babesiidae</taxon>
        <taxon>Babesia</taxon>
    </lineage>
</organism>
<proteinExistence type="predicted"/>
<keyword evidence="2" id="KW-1185">Reference proteome</keyword>
<evidence type="ECO:0000313" key="2">
    <source>
        <dbReference type="Proteomes" id="UP001497744"/>
    </source>
</evidence>